<dbReference type="InterPro" id="IPR036249">
    <property type="entry name" value="Thioredoxin-like_sf"/>
</dbReference>
<dbReference type="PANTHER" id="PTHR43640:SF1">
    <property type="entry name" value="THIOREDOXIN-DEPENDENT PEROXIREDOXIN"/>
    <property type="match status" value="1"/>
</dbReference>
<keyword evidence="1" id="KW-0732">Signal</keyword>
<comment type="caution">
    <text evidence="3">The sequence shown here is derived from an EMBL/GenBank/DDBJ whole genome shotgun (WGS) entry which is preliminary data.</text>
</comment>
<dbReference type="RefSeq" id="WP_106153317.1">
    <property type="nucleotide sequence ID" value="NZ_PVTS01000009.1"/>
</dbReference>
<evidence type="ECO:0000313" key="3">
    <source>
        <dbReference type="EMBL" id="RCW38947.1"/>
    </source>
</evidence>
<dbReference type="InterPro" id="IPR013766">
    <property type="entry name" value="Thioredoxin_domain"/>
</dbReference>
<dbReference type="GO" id="GO:0016209">
    <property type="term" value="F:antioxidant activity"/>
    <property type="evidence" value="ECO:0007669"/>
    <property type="project" value="InterPro"/>
</dbReference>
<dbReference type="STRING" id="1168289.GCA_000259075_02417"/>
<dbReference type="PANTHER" id="PTHR43640">
    <property type="entry name" value="OS07G0260300 PROTEIN"/>
    <property type="match status" value="1"/>
</dbReference>
<dbReference type="Pfam" id="PF00578">
    <property type="entry name" value="AhpC-TSA"/>
    <property type="match status" value="1"/>
</dbReference>
<dbReference type="GO" id="GO:0016491">
    <property type="term" value="F:oxidoreductase activity"/>
    <property type="evidence" value="ECO:0007669"/>
    <property type="project" value="InterPro"/>
</dbReference>
<feature type="signal peptide" evidence="1">
    <location>
        <begin position="1"/>
        <end position="23"/>
    </location>
</feature>
<dbReference type="SUPFAM" id="SSF52833">
    <property type="entry name" value="Thioredoxin-like"/>
    <property type="match status" value="1"/>
</dbReference>
<feature type="domain" description="Thioredoxin" evidence="2">
    <location>
        <begin position="22"/>
        <end position="171"/>
    </location>
</feature>
<keyword evidence="4" id="KW-1185">Reference proteome</keyword>
<sequence length="198" mass="21932">MKKLMMSLAVVFFAVAATGQGYAPGDEARDFRLKNVDDGLVSLADYPDAKGFIVIFTTNHCPYAVAYEDRIIALDKKFKEMGYPVVAINPNDPEAYPADSFENMKVRAEEKGFTFPYLFDETQEVAKTYGATRTPHVYLVNKEAGKLIVRYIGAIDDNYQDASAVKEKYVAGAIASLEAGEPVYPKETKAIGCSIKWK</sequence>
<feature type="chain" id="PRO_5030056653" evidence="1">
    <location>
        <begin position="24"/>
        <end position="198"/>
    </location>
</feature>
<dbReference type="InterPro" id="IPR000866">
    <property type="entry name" value="AhpC/TSA"/>
</dbReference>
<reference evidence="3 4" key="1">
    <citation type="submission" date="2018-07" db="EMBL/GenBank/DDBJ databases">
        <title>Freshwater and sediment microbial communities from various areas in North America, analyzing microbe dynamics in response to fracking.</title>
        <authorList>
            <person name="Lamendella R."/>
        </authorList>
    </citation>
    <scope>NUCLEOTIDE SEQUENCE [LARGE SCALE GENOMIC DNA]</scope>
    <source>
        <strain evidence="3 4">160A</strain>
    </source>
</reference>
<dbReference type="PROSITE" id="PS51352">
    <property type="entry name" value="THIOREDOXIN_2"/>
    <property type="match status" value="1"/>
</dbReference>
<dbReference type="EMBL" id="QPIZ01000002">
    <property type="protein sequence ID" value="RCW38947.1"/>
    <property type="molecule type" value="Genomic_DNA"/>
</dbReference>
<dbReference type="Gene3D" id="3.40.30.10">
    <property type="entry name" value="Glutaredoxin"/>
    <property type="match status" value="1"/>
</dbReference>
<proteinExistence type="predicted"/>
<protein>
    <submittedName>
        <fullName evidence="3">AhpC/TSA family protein</fullName>
    </submittedName>
</protein>
<name>A0A2T0XIP4_9BACT</name>
<dbReference type="AlphaFoldDB" id="A0A2T0XIP4"/>
<dbReference type="Proteomes" id="UP000252733">
    <property type="component" value="Unassembled WGS sequence"/>
</dbReference>
<organism evidence="3 4">
    <name type="scientific">Marinilabilia salmonicolor</name>
    <dbReference type="NCBI Taxonomy" id="989"/>
    <lineage>
        <taxon>Bacteria</taxon>
        <taxon>Pseudomonadati</taxon>
        <taxon>Bacteroidota</taxon>
        <taxon>Bacteroidia</taxon>
        <taxon>Marinilabiliales</taxon>
        <taxon>Marinilabiliaceae</taxon>
        <taxon>Marinilabilia</taxon>
    </lineage>
</organism>
<gene>
    <name evidence="3" type="ORF">DFO77_102101</name>
</gene>
<accession>A0A2T0XIP4</accession>
<evidence type="ECO:0000313" key="4">
    <source>
        <dbReference type="Proteomes" id="UP000252733"/>
    </source>
</evidence>
<evidence type="ECO:0000256" key="1">
    <source>
        <dbReference type="SAM" id="SignalP"/>
    </source>
</evidence>
<dbReference type="OrthoDB" id="9809746at2"/>
<dbReference type="InterPro" id="IPR047262">
    <property type="entry name" value="PRX-like1"/>
</dbReference>
<evidence type="ECO:0000259" key="2">
    <source>
        <dbReference type="PROSITE" id="PS51352"/>
    </source>
</evidence>
<dbReference type="CDD" id="cd02969">
    <property type="entry name" value="PRX_like1"/>
    <property type="match status" value="1"/>
</dbReference>